<evidence type="ECO:0000259" key="1">
    <source>
        <dbReference type="Pfam" id="PF10335"/>
    </source>
</evidence>
<dbReference type="Pfam" id="PF10335">
    <property type="entry name" value="DUF294_C"/>
    <property type="match status" value="1"/>
</dbReference>
<keyword evidence="3" id="KW-1185">Reference proteome</keyword>
<sequence>MIQFALSSVGNSFDRIKKEVLFPFHHCLQLLAIKDGIFEGTPLQRITELAKLNAINEDFAGELMYAYSILL</sequence>
<organism evidence="2 3">
    <name type="scientific">Anaerobacillus alkaliphilus</name>
    <dbReference type="NCBI Taxonomy" id="1548597"/>
    <lineage>
        <taxon>Bacteria</taxon>
        <taxon>Bacillati</taxon>
        <taxon>Bacillota</taxon>
        <taxon>Bacilli</taxon>
        <taxon>Bacillales</taxon>
        <taxon>Bacillaceae</taxon>
        <taxon>Anaerobacillus</taxon>
    </lineage>
</organism>
<dbReference type="InterPro" id="IPR018821">
    <property type="entry name" value="DUF294_put_nucleoTrafse_sb-bd"/>
</dbReference>
<protein>
    <recommendedName>
        <fullName evidence="1">DUF294 domain-containing protein</fullName>
    </recommendedName>
</protein>
<name>A0A4Q0VW85_9BACI</name>
<dbReference type="AlphaFoldDB" id="A0A4Q0VW85"/>
<feature type="domain" description="DUF294" evidence="1">
    <location>
        <begin position="13"/>
        <end position="70"/>
    </location>
</feature>
<dbReference type="Proteomes" id="UP000290649">
    <property type="component" value="Unassembled WGS sequence"/>
</dbReference>
<proteinExistence type="predicted"/>
<dbReference type="EMBL" id="QOUX01000020">
    <property type="protein sequence ID" value="RXJ02924.1"/>
    <property type="molecule type" value="Genomic_DNA"/>
</dbReference>
<dbReference type="OrthoDB" id="9810963at2"/>
<comment type="caution">
    <text evidence="2">The sequence shown here is derived from an EMBL/GenBank/DDBJ whole genome shotgun (WGS) entry which is preliminary data.</text>
</comment>
<accession>A0A4Q0VW85</accession>
<gene>
    <name evidence="2" type="ORF">DS745_04890</name>
</gene>
<reference evidence="2 3" key="1">
    <citation type="journal article" date="2019" name="Int. J. Syst. Evol. Microbiol.">
        <title>Anaerobacillus alkaliphilus sp. nov., a novel alkaliphilic and moderately halophilic bacterium.</title>
        <authorList>
            <person name="Borsodi A.K."/>
            <person name="Aszalos J.M."/>
            <person name="Bihari P."/>
            <person name="Nagy I."/>
            <person name="Schumann P."/>
            <person name="Sproer C."/>
            <person name="Kovacs A.L."/>
            <person name="Boka K."/>
            <person name="Dobosy P."/>
            <person name="Ovari M."/>
            <person name="Szili-Kovacs T."/>
            <person name="Toth E."/>
        </authorList>
    </citation>
    <scope>NUCLEOTIDE SEQUENCE [LARGE SCALE GENOMIC DNA]</scope>
    <source>
        <strain evidence="2 3">B16-10</strain>
    </source>
</reference>
<evidence type="ECO:0000313" key="3">
    <source>
        <dbReference type="Proteomes" id="UP000290649"/>
    </source>
</evidence>
<evidence type="ECO:0000313" key="2">
    <source>
        <dbReference type="EMBL" id="RXJ02924.1"/>
    </source>
</evidence>